<proteinExistence type="predicted"/>
<gene>
    <name evidence="1" type="ORF">B0H15DRAFT_841327</name>
</gene>
<comment type="caution">
    <text evidence="1">The sequence shown here is derived from an EMBL/GenBank/DDBJ whole genome shotgun (WGS) entry which is preliminary data.</text>
</comment>
<evidence type="ECO:0000313" key="2">
    <source>
        <dbReference type="Proteomes" id="UP001222325"/>
    </source>
</evidence>
<dbReference type="Proteomes" id="UP001222325">
    <property type="component" value="Unassembled WGS sequence"/>
</dbReference>
<accession>A0AAD6U3E0</accession>
<reference evidence="1" key="1">
    <citation type="submission" date="2023-03" db="EMBL/GenBank/DDBJ databases">
        <title>Massive genome expansion in bonnet fungi (Mycena s.s.) driven by repeated elements and novel gene families across ecological guilds.</title>
        <authorList>
            <consortium name="Lawrence Berkeley National Laboratory"/>
            <person name="Harder C.B."/>
            <person name="Miyauchi S."/>
            <person name="Viragh M."/>
            <person name="Kuo A."/>
            <person name="Thoen E."/>
            <person name="Andreopoulos B."/>
            <person name="Lu D."/>
            <person name="Skrede I."/>
            <person name="Drula E."/>
            <person name="Henrissat B."/>
            <person name="Morin E."/>
            <person name="Kohler A."/>
            <person name="Barry K."/>
            <person name="LaButti K."/>
            <person name="Morin E."/>
            <person name="Salamov A."/>
            <person name="Lipzen A."/>
            <person name="Mereny Z."/>
            <person name="Hegedus B."/>
            <person name="Baldrian P."/>
            <person name="Stursova M."/>
            <person name="Weitz H."/>
            <person name="Taylor A."/>
            <person name="Grigoriev I.V."/>
            <person name="Nagy L.G."/>
            <person name="Martin F."/>
            <person name="Kauserud H."/>
        </authorList>
    </citation>
    <scope>NUCLEOTIDE SEQUENCE</scope>
    <source>
        <strain evidence="1">CBHHK173m</strain>
    </source>
</reference>
<name>A0AAD6U3E0_9AGAR</name>
<dbReference type="AlphaFoldDB" id="A0AAD6U3E0"/>
<dbReference type="EMBL" id="JARJCN010000026">
    <property type="protein sequence ID" value="KAJ7088426.1"/>
    <property type="molecule type" value="Genomic_DNA"/>
</dbReference>
<protein>
    <submittedName>
        <fullName evidence="1">Uncharacterized protein</fullName>
    </submittedName>
</protein>
<keyword evidence="2" id="KW-1185">Reference proteome</keyword>
<organism evidence="1 2">
    <name type="scientific">Mycena belliarum</name>
    <dbReference type="NCBI Taxonomy" id="1033014"/>
    <lineage>
        <taxon>Eukaryota</taxon>
        <taxon>Fungi</taxon>
        <taxon>Dikarya</taxon>
        <taxon>Basidiomycota</taxon>
        <taxon>Agaricomycotina</taxon>
        <taxon>Agaricomycetes</taxon>
        <taxon>Agaricomycetidae</taxon>
        <taxon>Agaricales</taxon>
        <taxon>Marasmiineae</taxon>
        <taxon>Mycenaceae</taxon>
        <taxon>Mycena</taxon>
    </lineage>
</organism>
<evidence type="ECO:0000313" key="1">
    <source>
        <dbReference type="EMBL" id="KAJ7088426.1"/>
    </source>
</evidence>
<sequence length="175" mass="20382">MDHALDHVHLNLFLVGRPFRTRRMWPPCRNEPVGLRRRRRVALTRTPALLVFGSASMHVCFLTSKRLLHWAHARIFWKTVLNKRRDTSHGIFDHNPQLSVARVRRSADIEVQYLRPPAPGQIVRYIPQYPEQTYTQSLFGIPGLVSVDLPSSSKFESPWLTDIYPYPAMLVLERC</sequence>